<name>A0ABV8SJD2_9BACL</name>
<evidence type="ECO:0000313" key="2">
    <source>
        <dbReference type="EMBL" id="MFC4307112.1"/>
    </source>
</evidence>
<organism evidence="2 3">
    <name type="scientific">Cohnella boryungensis</name>
    <dbReference type="NCBI Taxonomy" id="768479"/>
    <lineage>
        <taxon>Bacteria</taxon>
        <taxon>Bacillati</taxon>
        <taxon>Bacillota</taxon>
        <taxon>Bacilli</taxon>
        <taxon>Bacillales</taxon>
        <taxon>Paenibacillaceae</taxon>
        <taxon>Cohnella</taxon>
    </lineage>
</organism>
<keyword evidence="3" id="KW-1185">Reference proteome</keyword>
<sequence length="95" mass="10527">MHWLLFGSTLLIPAAMAWGSKDRPAARLIASVGALIAAIAIGNLIAAKVYDVLSEHTVFMTTIHALLLNPWFLTAGAYLGLYLIYRIWLLIFQRD</sequence>
<feature type="transmembrane region" description="Helical" evidence="1">
    <location>
        <begin position="27"/>
        <end position="46"/>
    </location>
</feature>
<comment type="caution">
    <text evidence="2">The sequence shown here is derived from an EMBL/GenBank/DDBJ whole genome shotgun (WGS) entry which is preliminary data.</text>
</comment>
<gene>
    <name evidence="2" type="ORF">ACFO1S_27175</name>
</gene>
<reference evidence="3" key="1">
    <citation type="journal article" date="2019" name="Int. J. Syst. Evol. Microbiol.">
        <title>The Global Catalogue of Microorganisms (GCM) 10K type strain sequencing project: providing services to taxonomists for standard genome sequencing and annotation.</title>
        <authorList>
            <consortium name="The Broad Institute Genomics Platform"/>
            <consortium name="The Broad Institute Genome Sequencing Center for Infectious Disease"/>
            <person name="Wu L."/>
            <person name="Ma J."/>
        </authorList>
    </citation>
    <scope>NUCLEOTIDE SEQUENCE [LARGE SCALE GENOMIC DNA]</scope>
    <source>
        <strain evidence="3">CGMCC 4.1641</strain>
    </source>
</reference>
<keyword evidence="1" id="KW-0472">Membrane</keyword>
<dbReference type="RefSeq" id="WP_378127940.1">
    <property type="nucleotide sequence ID" value="NZ_JBHSED010000071.1"/>
</dbReference>
<evidence type="ECO:0000313" key="3">
    <source>
        <dbReference type="Proteomes" id="UP001595755"/>
    </source>
</evidence>
<dbReference type="EMBL" id="JBHSED010000071">
    <property type="protein sequence ID" value="MFC4307112.1"/>
    <property type="molecule type" value="Genomic_DNA"/>
</dbReference>
<feature type="transmembrane region" description="Helical" evidence="1">
    <location>
        <begin position="58"/>
        <end position="85"/>
    </location>
</feature>
<evidence type="ECO:0000256" key="1">
    <source>
        <dbReference type="SAM" id="Phobius"/>
    </source>
</evidence>
<keyword evidence="1" id="KW-1133">Transmembrane helix</keyword>
<protein>
    <submittedName>
        <fullName evidence="2">Transposase</fullName>
    </submittedName>
</protein>
<accession>A0ABV8SJD2</accession>
<proteinExistence type="predicted"/>
<keyword evidence="1" id="KW-0812">Transmembrane</keyword>
<dbReference type="Proteomes" id="UP001595755">
    <property type="component" value="Unassembled WGS sequence"/>
</dbReference>